<reference evidence="3" key="1">
    <citation type="submission" date="2022-01" db="EMBL/GenBank/DDBJ databases">
        <authorList>
            <person name="King R."/>
        </authorList>
    </citation>
    <scope>NUCLEOTIDE SEQUENCE</scope>
</reference>
<organism evidence="3 4">
    <name type="scientific">Phyllotreta striolata</name>
    <name type="common">Striped flea beetle</name>
    <name type="synonym">Crioceris striolata</name>
    <dbReference type="NCBI Taxonomy" id="444603"/>
    <lineage>
        <taxon>Eukaryota</taxon>
        <taxon>Metazoa</taxon>
        <taxon>Ecdysozoa</taxon>
        <taxon>Arthropoda</taxon>
        <taxon>Hexapoda</taxon>
        <taxon>Insecta</taxon>
        <taxon>Pterygota</taxon>
        <taxon>Neoptera</taxon>
        <taxon>Endopterygota</taxon>
        <taxon>Coleoptera</taxon>
        <taxon>Polyphaga</taxon>
        <taxon>Cucujiformia</taxon>
        <taxon>Chrysomeloidea</taxon>
        <taxon>Chrysomelidae</taxon>
        <taxon>Galerucinae</taxon>
        <taxon>Alticini</taxon>
        <taxon>Phyllotreta</taxon>
    </lineage>
</organism>
<feature type="region of interest" description="Disordered" evidence="2">
    <location>
        <begin position="193"/>
        <end position="216"/>
    </location>
</feature>
<feature type="compositionally biased region" description="Basic and acidic residues" evidence="2">
    <location>
        <begin position="1807"/>
        <end position="1820"/>
    </location>
</feature>
<feature type="compositionally biased region" description="Polar residues" evidence="2">
    <location>
        <begin position="1480"/>
        <end position="1492"/>
    </location>
</feature>
<feature type="region of interest" description="Disordered" evidence="2">
    <location>
        <begin position="1450"/>
        <end position="1501"/>
    </location>
</feature>
<feature type="region of interest" description="Disordered" evidence="2">
    <location>
        <begin position="1516"/>
        <end position="1543"/>
    </location>
</feature>
<feature type="compositionally biased region" description="Basic residues" evidence="2">
    <location>
        <begin position="1516"/>
        <end position="1525"/>
    </location>
</feature>
<name>A0A9N9TZK8_PHYSR</name>
<evidence type="ECO:0000256" key="2">
    <source>
        <dbReference type="SAM" id="MobiDB-lite"/>
    </source>
</evidence>
<feature type="region of interest" description="Disordered" evidence="2">
    <location>
        <begin position="1314"/>
        <end position="1367"/>
    </location>
</feature>
<protein>
    <submittedName>
        <fullName evidence="3">Uncharacterized protein</fullName>
    </submittedName>
</protein>
<accession>A0A9N9TZK8</accession>
<proteinExistence type="predicted"/>
<evidence type="ECO:0000313" key="3">
    <source>
        <dbReference type="EMBL" id="CAG9865407.1"/>
    </source>
</evidence>
<dbReference type="EMBL" id="OU900102">
    <property type="protein sequence ID" value="CAG9865407.1"/>
    <property type="molecule type" value="Genomic_DNA"/>
</dbReference>
<evidence type="ECO:0000313" key="4">
    <source>
        <dbReference type="Proteomes" id="UP001153712"/>
    </source>
</evidence>
<feature type="compositionally biased region" description="Basic and acidic residues" evidence="2">
    <location>
        <begin position="786"/>
        <end position="802"/>
    </location>
</feature>
<feature type="coiled-coil region" evidence="1">
    <location>
        <begin position="1235"/>
        <end position="1265"/>
    </location>
</feature>
<dbReference type="Proteomes" id="UP001153712">
    <property type="component" value="Chromosome 9"/>
</dbReference>
<gene>
    <name evidence="3" type="ORF">PHYEVI_LOCUS11642</name>
</gene>
<feature type="compositionally biased region" description="Polar residues" evidence="2">
    <location>
        <begin position="1341"/>
        <end position="1352"/>
    </location>
</feature>
<feature type="compositionally biased region" description="Basic and acidic residues" evidence="2">
    <location>
        <begin position="203"/>
        <end position="212"/>
    </location>
</feature>
<keyword evidence="1" id="KW-0175">Coiled coil</keyword>
<keyword evidence="4" id="KW-1185">Reference proteome</keyword>
<feature type="region of interest" description="Disordered" evidence="2">
    <location>
        <begin position="1793"/>
        <end position="1820"/>
    </location>
</feature>
<evidence type="ECO:0000256" key="1">
    <source>
        <dbReference type="SAM" id="Coils"/>
    </source>
</evidence>
<sequence>MYNLTIPGLAYKVKEFNRIVKTGKGGNSKKNRSKHSITFHTKSRHYQSIKCFLQSTYPAKPSAKIMMLHEASKKNAYLFNPPYQATCTTRFQRNQSNKSVKTEPNFLSPLSKHPFRQCRDKGLSWDSWNRLDANKDLLDETHEVKSLRDQVSSFLKLKRSPTKTTINIASSKSDNPIIRSSRRIKRALSWTSTNPCRNRHTKNTPETDEKNNTEPGVLNPIRVALASMKTNIGKQMKQLKSKYLKISDKKIDVKQGNYPFINQEFLTGKTEKPKRNVSLQNLPEIELKLDVEANRNRSSITEESIKCGNESHKKPGRDAPTILCKLTANSIKEEIEVKETPQLKLTWKTKAYKNIKKHSGGLKTTKQLPKVELEDVIVKWRKNSLDFDPCIKVKSKPNIDSLDFRNISRKGRIIVKLNKPEATNNTKRAENKSELSISGVKNKESKTAIPNRNIIKFSKYKVRPVKYKNSRLKEVLKSYQIKPGLIDFESADKEYKFVKLSGDSPKLDIPKAGSKIESIVPKVRSIADVSPKSCKNVSAVIKSDVCPKLRTNEDIVPKVLKSKISPKPCLHVNAVRKIIKPEVSPKSGTNENVPKVLKSEVSPKPYALEKPVKKLTKSEVSASTRSNENVVLKELKSKISSKSCTNENVVPKVLKSEVSPKSCINEKTVSKVIKSEVSPKPNVHENAVKKVIKSEVSPKSCTNENNVSKIIKSEVSPSTRTNENVVVKAVKSEVSPKSCINENNVSKVNKSEVNLESRTIDHNVPKLTKDKTSLEPNVSEENKTKNITQTKEKINDISKATKDPLIANKSESPPITHKQFEDKESKDILEKTEPNASVAEIVQYRLNKPKINVPKASPTNKDEEKRVKDFVGSPITHKSLNINDTKEDLFEKKKFMAILTMQSVDKTESRISDITNKQFKNNPETSTINYMGLNMESTFNEEYREILEMDTPKINLTDSLITNEPYEEIINKSKSTSLNTDLSGVNETNTSPITCKLDDFIKSNTSLVDFKNSSNSKNYTYNNQSEINLVNYRNQGATKAKSKTDLIHLSNRETKSPFHTGFNAGHKEQIRQQNLSRITLRTLELDSNDYLIPELPCQPEANLKPAKVIDNSVDLNKANVKEEDKAVGIVTDAGGSTSSTKFLKCKYFKYKNKGDEIDKKLKENAEVSRKIDQKNVSSGVDLLNLVEETSNNVEKLLKKIKEVNSLKSEDDLLQVEQFAKKEETIPFNQASGELLKKQELILENLRNILVKIEEVKSEYANTKNLANIKGEKQTEQKTKIQSKLDVIEDTLKVFLTNISDSSFYHVEGNFRIKKTSPTQFPPTGKNTKKRPPKDAPPAGNSKATSTSLAENNETGEKQLSPDIPAKRQVTGKEHWLTITHEHLRKIPPNEKLNETKNFTTDTNEIRTKPPPGSLMYFYLLEADTGDATEVATTKCNKIEAKGTITKIIEPKDNAKKKSRASPVKPIYNEKKTSRQLPDLTKQTPKGTNQSKAEGTMKKGLSGRKRRGFIDLRRFLRRMPRRRRKPNNVEGESKGKHAGNPSKQIERVLRKYKLKEEVTEFSGVSLPDLEMNRRKLDDNTKKSSFYERLDEQLFSSINRAKDIEENPFDVSKMKENWLFDSNNSMGINEDSKSKLFFANRLSTNRAKSLNSVRFTDDIEFDFLWNKPQSSVTCKLNTQNSPSKIIPSKEETDVYDKIMSDETRPKEPIGEAETLFQILYNNVIGNLDFVDDAKTAQKKELLSDKPEEIKQTESASLLNSNERSIGVEFEEKREDETDFRWDLVADKKVLPIEESLKNKESFSNGETPNAKREFPESWKVSD</sequence>
<feature type="region of interest" description="Disordered" evidence="2">
    <location>
        <begin position="786"/>
        <end position="825"/>
    </location>
</feature>